<sequence>MSVPRRIPVWVWVAGGVTAAVFAFARKQNRGDRVGGPISLPKTLWLNYTLISWFVLPGALLRRDDLSPGTRAALQAHLMSFVARGSAEMWLLYRTHSWRVAYGVGHDALDLALITALLRRGKGDGGEADGIARRHLDAIRATLLFEMAFASLFHFAIGGRTKGEDGIYFASNEPQFRRINALTAAVDVAAYARLMLVVRDMVRLD</sequence>
<name>A0A6J4KJ98_9BACT</name>
<protein>
    <submittedName>
        <fullName evidence="2">Uncharacterized protein</fullName>
    </submittedName>
</protein>
<dbReference type="AlphaFoldDB" id="A0A6J4KJ98"/>
<evidence type="ECO:0000256" key="1">
    <source>
        <dbReference type="SAM" id="Phobius"/>
    </source>
</evidence>
<feature type="transmembrane region" description="Helical" evidence="1">
    <location>
        <begin position="45"/>
        <end position="61"/>
    </location>
</feature>
<keyword evidence="1" id="KW-0812">Transmembrane</keyword>
<organism evidence="2">
    <name type="scientific">uncultured Gemmatimonadota bacterium</name>
    <dbReference type="NCBI Taxonomy" id="203437"/>
    <lineage>
        <taxon>Bacteria</taxon>
        <taxon>Pseudomonadati</taxon>
        <taxon>Gemmatimonadota</taxon>
        <taxon>environmental samples</taxon>
    </lineage>
</organism>
<reference evidence="2" key="1">
    <citation type="submission" date="2020-02" db="EMBL/GenBank/DDBJ databases">
        <authorList>
            <person name="Meier V. D."/>
        </authorList>
    </citation>
    <scope>NUCLEOTIDE SEQUENCE</scope>
    <source>
        <strain evidence="2">AVDCRST_MAG89</strain>
    </source>
</reference>
<proteinExistence type="predicted"/>
<keyword evidence="1" id="KW-0472">Membrane</keyword>
<feature type="transmembrane region" description="Helical" evidence="1">
    <location>
        <begin position="7"/>
        <end position="25"/>
    </location>
</feature>
<gene>
    <name evidence="2" type="ORF">AVDCRST_MAG89-845</name>
</gene>
<keyword evidence="1" id="KW-1133">Transmembrane helix</keyword>
<evidence type="ECO:0000313" key="2">
    <source>
        <dbReference type="EMBL" id="CAA9306688.1"/>
    </source>
</evidence>
<dbReference type="EMBL" id="CADCTV010000184">
    <property type="protein sequence ID" value="CAA9306688.1"/>
    <property type="molecule type" value="Genomic_DNA"/>
</dbReference>
<accession>A0A6J4KJ98</accession>